<sequence length="241" mass="27596">MTNIQHLPSLRKDLLVLTIFHSLLISLSFSVAASHVGHGIVPNSRTNSTAVRVFSFERAISWANQDFFVSEITGPASLHVQTRFDRPARAAFSMIVTVPQIHQFSIGLEVGFFQLEPDINTQLEWCGYKQTYRTSDSIDYEFNPRGWLTDSWKIKKGRLLAEDYVWERNRMGLAGPIKDKQGRQVAHFHARTWGQQWVAMSWHSKVPHATTYTIETNDEIPIEYLVGLFTVAIVRMDKCGR</sequence>
<dbReference type="EMBL" id="PKSM01000057">
    <property type="protein sequence ID" value="POW18945.1"/>
    <property type="molecule type" value="Genomic_DNA"/>
</dbReference>
<evidence type="ECO:0000313" key="3">
    <source>
        <dbReference type="Proteomes" id="UP000238274"/>
    </source>
</evidence>
<dbReference type="VEuPathDB" id="FungiDB:PSHT_05208"/>
<feature type="chain" id="PRO_5015783125" description="DUF3108 domain-containing protein" evidence="1">
    <location>
        <begin position="34"/>
        <end position="241"/>
    </location>
</feature>
<organism evidence="2 3">
    <name type="scientific">Puccinia striiformis</name>
    <dbReference type="NCBI Taxonomy" id="27350"/>
    <lineage>
        <taxon>Eukaryota</taxon>
        <taxon>Fungi</taxon>
        <taxon>Dikarya</taxon>
        <taxon>Basidiomycota</taxon>
        <taxon>Pucciniomycotina</taxon>
        <taxon>Pucciniomycetes</taxon>
        <taxon>Pucciniales</taxon>
        <taxon>Pucciniaceae</taxon>
        <taxon>Puccinia</taxon>
    </lineage>
</organism>
<reference evidence="2 3" key="1">
    <citation type="submission" date="2017-12" db="EMBL/GenBank/DDBJ databases">
        <title>Gene loss provides genomic basis for host adaptation in cereal stripe rust fungi.</title>
        <authorList>
            <person name="Xia C."/>
        </authorList>
    </citation>
    <scope>NUCLEOTIDE SEQUENCE [LARGE SCALE GENOMIC DNA]</scope>
    <source>
        <strain evidence="2 3">93TX-2</strain>
    </source>
</reference>
<name>A0A2S4WAZ8_9BASI</name>
<keyword evidence="3" id="KW-1185">Reference proteome</keyword>
<evidence type="ECO:0008006" key="4">
    <source>
        <dbReference type="Google" id="ProtNLM"/>
    </source>
</evidence>
<dbReference type="Proteomes" id="UP000238274">
    <property type="component" value="Unassembled WGS sequence"/>
</dbReference>
<dbReference type="VEuPathDB" id="FungiDB:PSTT_08153"/>
<evidence type="ECO:0000313" key="2">
    <source>
        <dbReference type="EMBL" id="POW18945.1"/>
    </source>
</evidence>
<dbReference type="OrthoDB" id="2504693at2759"/>
<reference evidence="3" key="2">
    <citation type="journal article" date="2018" name="BMC Genomics">
        <title>Genomic insights into host adaptation between the wheat stripe rust pathogen (Puccinia striiformis f. sp. tritici) and the barley stripe rust pathogen (Puccinia striiformis f. sp. hordei).</title>
        <authorList>
            <person name="Xia C."/>
            <person name="Wang M."/>
            <person name="Yin C."/>
            <person name="Cornejo O.E."/>
            <person name="Hulbert S.H."/>
            <person name="Chen X."/>
        </authorList>
    </citation>
    <scope>NUCLEOTIDE SEQUENCE [LARGE SCALE GENOMIC DNA]</scope>
    <source>
        <strain evidence="3">93TX-2</strain>
    </source>
</reference>
<dbReference type="AlphaFoldDB" id="A0A2S4WAZ8"/>
<gene>
    <name evidence="2" type="ORF">PSHT_05208</name>
</gene>
<evidence type="ECO:0000256" key="1">
    <source>
        <dbReference type="SAM" id="SignalP"/>
    </source>
</evidence>
<protein>
    <recommendedName>
        <fullName evidence="4">DUF3108 domain-containing protein</fullName>
    </recommendedName>
</protein>
<reference evidence="3" key="3">
    <citation type="journal article" date="2018" name="Mol. Plant Microbe Interact.">
        <title>Genome sequence resources for the wheat stripe rust pathogen (Puccinia striiformis f. sp. tritici) and the barley stripe rust pathogen (Puccinia striiformis f. sp. hordei).</title>
        <authorList>
            <person name="Xia C."/>
            <person name="Wang M."/>
            <person name="Yin C."/>
            <person name="Cornejo O.E."/>
            <person name="Hulbert S.H."/>
            <person name="Chen X."/>
        </authorList>
    </citation>
    <scope>NUCLEOTIDE SEQUENCE [LARGE SCALE GENOMIC DNA]</scope>
    <source>
        <strain evidence="3">93TX-2</strain>
    </source>
</reference>
<feature type="signal peptide" evidence="1">
    <location>
        <begin position="1"/>
        <end position="33"/>
    </location>
</feature>
<keyword evidence="1" id="KW-0732">Signal</keyword>
<accession>A0A2S4WAZ8</accession>
<comment type="caution">
    <text evidence="2">The sequence shown here is derived from an EMBL/GenBank/DDBJ whole genome shotgun (WGS) entry which is preliminary data.</text>
</comment>
<proteinExistence type="predicted"/>